<dbReference type="EMBL" id="JBBWWR010000014">
    <property type="protein sequence ID" value="KAK8953378.1"/>
    <property type="molecule type" value="Genomic_DNA"/>
</dbReference>
<dbReference type="Proteomes" id="UP001412067">
    <property type="component" value="Unassembled WGS sequence"/>
</dbReference>
<keyword evidence="2" id="KW-1185">Reference proteome</keyword>
<gene>
    <name evidence="1" type="ORF">KSP40_PGU012150</name>
</gene>
<sequence>MAPGERVACGEEAVIEERGNGDYAWEEQIKQPIRRVPNLETANRVPRAGGRVDGSSRTVLVIQRVEGERQKIREKEIKRV</sequence>
<protein>
    <submittedName>
        <fullName evidence="1">Uncharacterized protein</fullName>
    </submittedName>
</protein>
<organism evidence="1 2">
    <name type="scientific">Platanthera guangdongensis</name>
    <dbReference type="NCBI Taxonomy" id="2320717"/>
    <lineage>
        <taxon>Eukaryota</taxon>
        <taxon>Viridiplantae</taxon>
        <taxon>Streptophyta</taxon>
        <taxon>Embryophyta</taxon>
        <taxon>Tracheophyta</taxon>
        <taxon>Spermatophyta</taxon>
        <taxon>Magnoliopsida</taxon>
        <taxon>Liliopsida</taxon>
        <taxon>Asparagales</taxon>
        <taxon>Orchidaceae</taxon>
        <taxon>Orchidoideae</taxon>
        <taxon>Orchideae</taxon>
        <taxon>Orchidinae</taxon>
        <taxon>Platanthera</taxon>
    </lineage>
</organism>
<name>A0ABR2LX28_9ASPA</name>
<accession>A0ABR2LX28</accession>
<evidence type="ECO:0000313" key="2">
    <source>
        <dbReference type="Proteomes" id="UP001412067"/>
    </source>
</evidence>
<reference evidence="1 2" key="1">
    <citation type="journal article" date="2022" name="Nat. Plants">
        <title>Genomes of leafy and leafless Platanthera orchids illuminate the evolution of mycoheterotrophy.</title>
        <authorList>
            <person name="Li M.H."/>
            <person name="Liu K.W."/>
            <person name="Li Z."/>
            <person name="Lu H.C."/>
            <person name="Ye Q.L."/>
            <person name="Zhang D."/>
            <person name="Wang J.Y."/>
            <person name="Li Y.F."/>
            <person name="Zhong Z.M."/>
            <person name="Liu X."/>
            <person name="Yu X."/>
            <person name="Liu D.K."/>
            <person name="Tu X.D."/>
            <person name="Liu B."/>
            <person name="Hao Y."/>
            <person name="Liao X.Y."/>
            <person name="Jiang Y.T."/>
            <person name="Sun W.H."/>
            <person name="Chen J."/>
            <person name="Chen Y.Q."/>
            <person name="Ai Y."/>
            <person name="Zhai J.W."/>
            <person name="Wu S.S."/>
            <person name="Zhou Z."/>
            <person name="Hsiao Y.Y."/>
            <person name="Wu W.L."/>
            <person name="Chen Y.Y."/>
            <person name="Lin Y.F."/>
            <person name="Hsu J.L."/>
            <person name="Li C.Y."/>
            <person name="Wang Z.W."/>
            <person name="Zhao X."/>
            <person name="Zhong W.Y."/>
            <person name="Ma X.K."/>
            <person name="Ma L."/>
            <person name="Huang J."/>
            <person name="Chen G.Z."/>
            <person name="Huang M.Z."/>
            <person name="Huang L."/>
            <person name="Peng D.H."/>
            <person name="Luo Y.B."/>
            <person name="Zou S.Q."/>
            <person name="Chen S.P."/>
            <person name="Lan S."/>
            <person name="Tsai W.C."/>
            <person name="Van de Peer Y."/>
            <person name="Liu Z.J."/>
        </authorList>
    </citation>
    <scope>NUCLEOTIDE SEQUENCE [LARGE SCALE GENOMIC DNA]</scope>
    <source>
        <strain evidence="1">Lor288</strain>
    </source>
</reference>
<comment type="caution">
    <text evidence="1">The sequence shown here is derived from an EMBL/GenBank/DDBJ whole genome shotgun (WGS) entry which is preliminary data.</text>
</comment>
<proteinExistence type="predicted"/>
<evidence type="ECO:0000313" key="1">
    <source>
        <dbReference type="EMBL" id="KAK8953378.1"/>
    </source>
</evidence>